<evidence type="ECO:0000313" key="1">
    <source>
        <dbReference type="EMBL" id="RUS92051.1"/>
    </source>
</evidence>
<sequence length="101" mass="11020">MVFKTSGHFGLPGARMRRARLGRLQKLHMEPVKAPAGVSARVLWRQRRQSMRADRPVRVPREPGGAVLEAGLPAARRGDISVYSLNGNKLGFLSAYSPNGG</sequence>
<organism evidence="1 2">
    <name type="scientific">Elysia chlorotica</name>
    <name type="common">Eastern emerald elysia</name>
    <name type="synonym">Sea slug</name>
    <dbReference type="NCBI Taxonomy" id="188477"/>
    <lineage>
        <taxon>Eukaryota</taxon>
        <taxon>Metazoa</taxon>
        <taxon>Spiralia</taxon>
        <taxon>Lophotrochozoa</taxon>
        <taxon>Mollusca</taxon>
        <taxon>Gastropoda</taxon>
        <taxon>Heterobranchia</taxon>
        <taxon>Euthyneura</taxon>
        <taxon>Panpulmonata</taxon>
        <taxon>Sacoglossa</taxon>
        <taxon>Placobranchoidea</taxon>
        <taxon>Plakobranchidae</taxon>
        <taxon>Elysia</taxon>
    </lineage>
</organism>
<accession>A0A433UDX5</accession>
<dbReference type="EMBL" id="RQTK01000003">
    <property type="protein sequence ID" value="RUS92051.1"/>
    <property type="molecule type" value="Genomic_DNA"/>
</dbReference>
<comment type="caution">
    <text evidence="1">The sequence shown here is derived from an EMBL/GenBank/DDBJ whole genome shotgun (WGS) entry which is preliminary data.</text>
</comment>
<reference evidence="1 2" key="1">
    <citation type="submission" date="2019-01" db="EMBL/GenBank/DDBJ databases">
        <title>A draft genome assembly of the solar-powered sea slug Elysia chlorotica.</title>
        <authorList>
            <person name="Cai H."/>
            <person name="Li Q."/>
            <person name="Fang X."/>
            <person name="Li J."/>
            <person name="Curtis N.E."/>
            <person name="Altenburger A."/>
            <person name="Shibata T."/>
            <person name="Feng M."/>
            <person name="Maeda T."/>
            <person name="Schwartz J.A."/>
            <person name="Shigenobu S."/>
            <person name="Lundholm N."/>
            <person name="Nishiyama T."/>
            <person name="Yang H."/>
            <person name="Hasebe M."/>
            <person name="Li S."/>
            <person name="Pierce S.K."/>
            <person name="Wang J."/>
        </authorList>
    </citation>
    <scope>NUCLEOTIDE SEQUENCE [LARGE SCALE GENOMIC DNA]</scope>
    <source>
        <strain evidence="1">EC2010</strain>
        <tissue evidence="1">Whole organism of an adult</tissue>
    </source>
</reference>
<protein>
    <submittedName>
        <fullName evidence="1">Uncharacterized protein</fullName>
    </submittedName>
</protein>
<dbReference type="Proteomes" id="UP000271974">
    <property type="component" value="Unassembled WGS sequence"/>
</dbReference>
<proteinExistence type="predicted"/>
<evidence type="ECO:0000313" key="2">
    <source>
        <dbReference type="Proteomes" id="UP000271974"/>
    </source>
</evidence>
<keyword evidence="2" id="KW-1185">Reference proteome</keyword>
<gene>
    <name evidence="1" type="ORF">EGW08_000264</name>
</gene>
<name>A0A433UDX5_ELYCH</name>
<dbReference type="AlphaFoldDB" id="A0A433UDX5"/>